<reference evidence="3 4" key="1">
    <citation type="journal article" date="2018" name="Nat. Biotechnol.">
        <title>A standardized bacterial taxonomy based on genome phylogeny substantially revises the tree of life.</title>
        <authorList>
            <person name="Parks D.H."/>
            <person name="Chuvochina M."/>
            <person name="Waite D.W."/>
            <person name="Rinke C."/>
            <person name="Skarshewski A."/>
            <person name="Chaumeil P.A."/>
            <person name="Hugenholtz P."/>
        </authorList>
    </citation>
    <scope>NUCLEOTIDE SEQUENCE [LARGE SCALE GENOMIC DNA]</scope>
    <source>
        <strain evidence="3">UBA9015</strain>
    </source>
</reference>
<evidence type="ECO:0000256" key="1">
    <source>
        <dbReference type="SAM" id="MobiDB-lite"/>
    </source>
</evidence>
<dbReference type="InterPro" id="IPR005149">
    <property type="entry name" value="Tscrpt_reg_PadR_N"/>
</dbReference>
<dbReference type="PANTHER" id="PTHR43252">
    <property type="entry name" value="TRANSCRIPTIONAL REGULATOR YQJI"/>
    <property type="match status" value="1"/>
</dbReference>
<dbReference type="EMBL" id="DOYJ01000129">
    <property type="protein sequence ID" value="HCB75426.1"/>
    <property type="molecule type" value="Genomic_DNA"/>
</dbReference>
<feature type="domain" description="Transcription regulator PadR N-terminal" evidence="2">
    <location>
        <begin position="56"/>
        <end position="126"/>
    </location>
</feature>
<proteinExistence type="predicted"/>
<gene>
    <name evidence="3" type="ORF">DEP91_04520</name>
</gene>
<dbReference type="Pfam" id="PF03551">
    <property type="entry name" value="PadR"/>
    <property type="match status" value="1"/>
</dbReference>
<accession>A0A3D0W9M0</accession>
<dbReference type="SUPFAM" id="SSF46785">
    <property type="entry name" value="Winged helix' DNA-binding domain"/>
    <property type="match status" value="1"/>
</dbReference>
<evidence type="ECO:0000313" key="4">
    <source>
        <dbReference type="Proteomes" id="UP000262699"/>
    </source>
</evidence>
<name>A0A3D0W9M0_9SPHN</name>
<feature type="region of interest" description="Disordered" evidence="1">
    <location>
        <begin position="1"/>
        <end position="22"/>
    </location>
</feature>
<dbReference type="InterPro" id="IPR036390">
    <property type="entry name" value="WH_DNA-bd_sf"/>
</dbReference>
<sequence>MFGRHHQHHRGGHGRFAMRGGRHGGPFAIEIDLGEGPRRGGGGRRRFDGDELRLILLKLIAEAARHGYDLIREIEARTGGAYAPSPGVVYPTLTLLDEMGLIEQAASEGTKKLFAATPAGEAHLAEHAEKVEALLARLTDLSDARARGEGGPVRRAMHNLKAAVIGRVSQGVETETLHAITDILDDAARRIERL</sequence>
<dbReference type="PANTHER" id="PTHR43252:SF7">
    <property type="entry name" value="TRANSCRIPTIONAL REGULATOR YQJI"/>
    <property type="match status" value="1"/>
</dbReference>
<comment type="caution">
    <text evidence="3">The sequence shown here is derived from an EMBL/GenBank/DDBJ whole genome shotgun (WGS) entry which is preliminary data.</text>
</comment>
<organism evidence="3 4">
    <name type="scientific">Sphingomonas bacterium</name>
    <dbReference type="NCBI Taxonomy" id="1895847"/>
    <lineage>
        <taxon>Bacteria</taxon>
        <taxon>Pseudomonadati</taxon>
        <taxon>Pseudomonadota</taxon>
        <taxon>Alphaproteobacteria</taxon>
        <taxon>Sphingomonadales</taxon>
        <taxon>Sphingomonadaceae</taxon>
        <taxon>Sphingomonas</taxon>
    </lineage>
</organism>
<protein>
    <submittedName>
        <fullName evidence="3">PadR family transcriptional regulator</fullName>
    </submittedName>
</protein>
<feature type="compositionally biased region" description="Basic residues" evidence="1">
    <location>
        <begin position="1"/>
        <end position="13"/>
    </location>
</feature>
<dbReference type="AlphaFoldDB" id="A0A3D0W9M0"/>
<evidence type="ECO:0000259" key="2">
    <source>
        <dbReference type="Pfam" id="PF03551"/>
    </source>
</evidence>
<dbReference type="InterPro" id="IPR036388">
    <property type="entry name" value="WH-like_DNA-bd_sf"/>
</dbReference>
<dbReference type="Gene3D" id="1.10.10.10">
    <property type="entry name" value="Winged helix-like DNA-binding domain superfamily/Winged helix DNA-binding domain"/>
    <property type="match status" value="1"/>
</dbReference>
<dbReference type="Proteomes" id="UP000262699">
    <property type="component" value="Unassembled WGS sequence"/>
</dbReference>
<evidence type="ECO:0000313" key="3">
    <source>
        <dbReference type="EMBL" id="HCB75426.1"/>
    </source>
</evidence>